<name>A0ABP9P2D0_9BACT</name>
<dbReference type="Proteomes" id="UP001499852">
    <property type="component" value="Unassembled WGS sequence"/>
</dbReference>
<proteinExistence type="predicted"/>
<dbReference type="RefSeq" id="WP_345736198.1">
    <property type="nucleotide sequence ID" value="NZ_BAABIA010000003.1"/>
</dbReference>
<reference evidence="2" key="1">
    <citation type="journal article" date="2019" name="Int. J. Syst. Evol. Microbiol.">
        <title>The Global Catalogue of Microorganisms (GCM) 10K type strain sequencing project: providing services to taxonomists for standard genome sequencing and annotation.</title>
        <authorList>
            <consortium name="The Broad Institute Genomics Platform"/>
            <consortium name="The Broad Institute Genome Sequencing Center for Infectious Disease"/>
            <person name="Wu L."/>
            <person name="Ma J."/>
        </authorList>
    </citation>
    <scope>NUCLEOTIDE SEQUENCE [LARGE SCALE GENOMIC DNA]</scope>
    <source>
        <strain evidence="2">JCM 18053</strain>
    </source>
</reference>
<organism evidence="1 2">
    <name type="scientific">Prosthecobacter algae</name>
    <dbReference type="NCBI Taxonomy" id="1144682"/>
    <lineage>
        <taxon>Bacteria</taxon>
        <taxon>Pseudomonadati</taxon>
        <taxon>Verrucomicrobiota</taxon>
        <taxon>Verrucomicrobiia</taxon>
        <taxon>Verrucomicrobiales</taxon>
        <taxon>Verrucomicrobiaceae</taxon>
        <taxon>Prosthecobacter</taxon>
    </lineage>
</organism>
<comment type="caution">
    <text evidence="1">The sequence shown here is derived from an EMBL/GenBank/DDBJ whole genome shotgun (WGS) entry which is preliminary data.</text>
</comment>
<evidence type="ECO:0000313" key="2">
    <source>
        <dbReference type="Proteomes" id="UP001499852"/>
    </source>
</evidence>
<evidence type="ECO:0000313" key="1">
    <source>
        <dbReference type="EMBL" id="GAA5139280.1"/>
    </source>
</evidence>
<accession>A0ABP9P2D0</accession>
<sequence length="66" mass="7263">MRCEVTVIAEGVAKKWFRTLEAKNACEAAGLAIRLPEVAIFFAERPYAAMCVHAKPLDAEEVRQAA</sequence>
<gene>
    <name evidence="1" type="ORF">GCM10023213_19710</name>
</gene>
<protein>
    <submittedName>
        <fullName evidence="1">Uncharacterized protein</fullName>
    </submittedName>
</protein>
<dbReference type="EMBL" id="BAABIA010000003">
    <property type="protein sequence ID" value="GAA5139280.1"/>
    <property type="molecule type" value="Genomic_DNA"/>
</dbReference>
<keyword evidence="2" id="KW-1185">Reference proteome</keyword>